<protein>
    <submittedName>
        <fullName evidence="1">Uncharacterized protein</fullName>
    </submittedName>
</protein>
<reference evidence="1" key="1">
    <citation type="submission" date="2013-12" db="EMBL/GenBank/DDBJ databases">
        <title>A Varibaculum cambriense genome reconstructed from a premature infant gut community with otherwise low bacterial novelty that shifts toward anaerobic metabolism during the third week of life.</title>
        <authorList>
            <person name="Brown C.T."/>
            <person name="Sharon I."/>
            <person name="Thomas B.C."/>
            <person name="Castelle C.J."/>
            <person name="Morowitz M.J."/>
            <person name="Banfield J.F."/>
        </authorList>
    </citation>
    <scope>NUCLEOTIDE SEQUENCE</scope>
</reference>
<sequence length="97" mass="11926">SFKEKIEYLYYKYKDDLEYVTQYGYRELEFFEENVFLKQIKSFVSMRNSAAHKKFEWKNGTDIFPHLMILVYFSIFERSGMDKIRVRECIKRGFFLG</sequence>
<dbReference type="EMBL" id="AZMM01014304">
    <property type="protein sequence ID" value="ETJ31191.1"/>
    <property type="molecule type" value="Genomic_DNA"/>
</dbReference>
<gene>
    <name evidence="1" type="ORF">Q604_UNBC14304G0001</name>
</gene>
<evidence type="ECO:0000313" key="1">
    <source>
        <dbReference type="EMBL" id="ETJ31191.1"/>
    </source>
</evidence>
<proteinExistence type="predicted"/>
<organism evidence="1">
    <name type="scientific">human gut metagenome</name>
    <dbReference type="NCBI Taxonomy" id="408170"/>
    <lineage>
        <taxon>unclassified sequences</taxon>
        <taxon>metagenomes</taxon>
        <taxon>organismal metagenomes</taxon>
    </lineage>
</organism>
<name>W1XM10_9ZZZZ</name>
<comment type="caution">
    <text evidence="1">The sequence shown here is derived from an EMBL/GenBank/DDBJ whole genome shotgun (WGS) entry which is preliminary data.</text>
</comment>
<feature type="non-terminal residue" evidence="1">
    <location>
        <position position="1"/>
    </location>
</feature>
<dbReference type="AlphaFoldDB" id="W1XM10"/>
<accession>W1XM10</accession>